<keyword evidence="1" id="KW-0472">Membrane</keyword>
<dbReference type="EMBL" id="JAQZSM010000007">
    <property type="protein sequence ID" value="MDD7971469.1"/>
    <property type="molecule type" value="Genomic_DNA"/>
</dbReference>
<sequence length="155" mass="16619">MQELLTSFEGRIGRGKWWLGAVVLIVFSIIFAIVVGLLFGDGIIARLLTLLLTFAVLYASAALATKRLADRGTPAMPRLVIFFGPSILFSIIDTFRIGYRAAPEMGGMGMNGAMMPGTIAMTLGFISLVVSIWALVELGILKGDAEENRFGPPPA</sequence>
<dbReference type="Proteomes" id="UP001431784">
    <property type="component" value="Unassembled WGS sequence"/>
</dbReference>
<reference evidence="2" key="1">
    <citation type="submission" date="2023-02" db="EMBL/GenBank/DDBJ databases">
        <title>Description of Roseinatronobacter alkalisoli sp. nov., an alkaliphilic bacerium isolated from soda soil.</title>
        <authorList>
            <person name="Wei W."/>
        </authorList>
    </citation>
    <scope>NUCLEOTIDE SEQUENCE</scope>
    <source>
        <strain evidence="2">HJB301</strain>
    </source>
</reference>
<dbReference type="PANTHER" id="PTHR34980:SF3">
    <property type="entry name" value="BLR8105 PROTEIN"/>
    <property type="match status" value="1"/>
</dbReference>
<protein>
    <submittedName>
        <fullName evidence="2">DUF805 domain-containing protein</fullName>
    </submittedName>
</protein>
<keyword evidence="1" id="KW-1133">Transmembrane helix</keyword>
<organism evidence="2 3">
    <name type="scientific">Roseinatronobacter alkalisoli</name>
    <dbReference type="NCBI Taxonomy" id="3028235"/>
    <lineage>
        <taxon>Bacteria</taxon>
        <taxon>Pseudomonadati</taxon>
        <taxon>Pseudomonadota</taxon>
        <taxon>Alphaproteobacteria</taxon>
        <taxon>Rhodobacterales</taxon>
        <taxon>Paracoccaceae</taxon>
        <taxon>Roseinatronobacter</taxon>
    </lineage>
</organism>
<dbReference type="PANTHER" id="PTHR34980">
    <property type="entry name" value="INNER MEMBRANE PROTEIN-RELATED-RELATED"/>
    <property type="match status" value="1"/>
</dbReference>
<gene>
    <name evidence="2" type="ORF">PUT78_10165</name>
</gene>
<dbReference type="Pfam" id="PF05656">
    <property type="entry name" value="DUF805"/>
    <property type="match status" value="1"/>
</dbReference>
<feature type="transmembrane region" description="Helical" evidence="1">
    <location>
        <begin position="17"/>
        <end position="37"/>
    </location>
</feature>
<dbReference type="InterPro" id="IPR008523">
    <property type="entry name" value="DUF805"/>
</dbReference>
<evidence type="ECO:0000313" key="2">
    <source>
        <dbReference type="EMBL" id="MDD7971469.1"/>
    </source>
</evidence>
<evidence type="ECO:0000313" key="3">
    <source>
        <dbReference type="Proteomes" id="UP001431784"/>
    </source>
</evidence>
<name>A0ABT5T8R5_9RHOB</name>
<keyword evidence="3" id="KW-1185">Reference proteome</keyword>
<evidence type="ECO:0000256" key="1">
    <source>
        <dbReference type="SAM" id="Phobius"/>
    </source>
</evidence>
<comment type="caution">
    <text evidence="2">The sequence shown here is derived from an EMBL/GenBank/DDBJ whole genome shotgun (WGS) entry which is preliminary data.</text>
</comment>
<feature type="transmembrane region" description="Helical" evidence="1">
    <location>
        <begin position="119"/>
        <end position="141"/>
    </location>
</feature>
<proteinExistence type="predicted"/>
<feature type="transmembrane region" description="Helical" evidence="1">
    <location>
        <begin position="76"/>
        <end position="99"/>
    </location>
</feature>
<accession>A0ABT5T8R5</accession>
<keyword evidence="1" id="KW-0812">Transmembrane</keyword>
<feature type="transmembrane region" description="Helical" evidence="1">
    <location>
        <begin position="43"/>
        <end position="64"/>
    </location>
</feature>